<dbReference type="Gene3D" id="1.20.1250.20">
    <property type="entry name" value="MFS general substrate transporter like domains"/>
    <property type="match status" value="1"/>
</dbReference>
<gene>
    <name evidence="8" type="ORF">BDW59DRAFT_168798</name>
</gene>
<keyword evidence="3 6" id="KW-0812">Transmembrane</keyword>
<sequence length="404" mass="45685">MKDPPHDKALDLLRSQLVDFDQDSEEAKWVLRKIDCIVLPLLCLIYTIMLMDKSSLSFAGIMGIKEDCKLTGSEYSWLGSIMYFGYLVGDVPAIILLQRFPIDKTFPIVVMIWGIVVALHAACRQFASLAVLRFILGFGEVFTGPVVIQVLASWYTKREQLTRLPIWYMCYGFAYIGGGFLAWCIYQADRFRWQSFFILFGGITFLLGFVLYFYLPASPTTARWLTAREKAIGLERVRGNKTGTEVWKFNGSQLKEAFLDPRMYIIFLLLVSMGLHSGGIAVFVPNCNPFLMAMMTAGASGSTKKFAFSASYQLGYAVGNIIGPQTFSAKDGPEYYPAKYTMLAFFVFGTLLFLSMGALHLVWNKQRERKEAQDAQDGIVHEVIENEEFLDKTDVNIKSFVYPL</sequence>
<feature type="transmembrane region" description="Helical" evidence="6">
    <location>
        <begin position="166"/>
        <end position="184"/>
    </location>
</feature>
<evidence type="ECO:0000256" key="5">
    <source>
        <dbReference type="ARBA" id="ARBA00023136"/>
    </source>
</evidence>
<evidence type="ECO:0000256" key="1">
    <source>
        <dbReference type="ARBA" id="ARBA00004141"/>
    </source>
</evidence>
<keyword evidence="9" id="KW-1185">Reference proteome</keyword>
<evidence type="ECO:0000256" key="2">
    <source>
        <dbReference type="ARBA" id="ARBA00022448"/>
    </source>
</evidence>
<dbReference type="InterPro" id="IPR020846">
    <property type="entry name" value="MFS_dom"/>
</dbReference>
<evidence type="ECO:0000256" key="3">
    <source>
        <dbReference type="ARBA" id="ARBA00022692"/>
    </source>
</evidence>
<feature type="transmembrane region" description="Helical" evidence="6">
    <location>
        <begin position="37"/>
        <end position="63"/>
    </location>
</feature>
<dbReference type="SUPFAM" id="SSF103473">
    <property type="entry name" value="MFS general substrate transporter"/>
    <property type="match status" value="1"/>
</dbReference>
<feature type="transmembrane region" description="Helical" evidence="6">
    <location>
        <begin position="343"/>
        <end position="363"/>
    </location>
</feature>
<dbReference type="PROSITE" id="PS50850">
    <property type="entry name" value="MFS"/>
    <property type="match status" value="1"/>
</dbReference>
<feature type="transmembrane region" description="Helical" evidence="6">
    <location>
        <begin position="196"/>
        <end position="215"/>
    </location>
</feature>
<organism evidence="8 9">
    <name type="scientific">Aspergillus cavernicola</name>
    <dbReference type="NCBI Taxonomy" id="176166"/>
    <lineage>
        <taxon>Eukaryota</taxon>
        <taxon>Fungi</taxon>
        <taxon>Dikarya</taxon>
        <taxon>Ascomycota</taxon>
        <taxon>Pezizomycotina</taxon>
        <taxon>Eurotiomycetes</taxon>
        <taxon>Eurotiomycetidae</taxon>
        <taxon>Eurotiales</taxon>
        <taxon>Aspergillaceae</taxon>
        <taxon>Aspergillus</taxon>
        <taxon>Aspergillus subgen. Nidulantes</taxon>
    </lineage>
</organism>
<dbReference type="Pfam" id="PF07690">
    <property type="entry name" value="MFS_1"/>
    <property type="match status" value="1"/>
</dbReference>
<feature type="transmembrane region" description="Helical" evidence="6">
    <location>
        <begin position="130"/>
        <end position="154"/>
    </location>
</feature>
<dbReference type="InterPro" id="IPR011701">
    <property type="entry name" value="MFS"/>
</dbReference>
<name>A0ABR4J0Z3_9EURO</name>
<feature type="transmembrane region" description="Helical" evidence="6">
    <location>
        <begin position="106"/>
        <end position="123"/>
    </location>
</feature>
<feature type="transmembrane region" description="Helical" evidence="6">
    <location>
        <begin position="75"/>
        <end position="100"/>
    </location>
</feature>
<dbReference type="PANTHER" id="PTHR43791">
    <property type="entry name" value="PERMEASE-RELATED"/>
    <property type="match status" value="1"/>
</dbReference>
<evidence type="ECO:0000256" key="6">
    <source>
        <dbReference type="SAM" id="Phobius"/>
    </source>
</evidence>
<feature type="transmembrane region" description="Helical" evidence="6">
    <location>
        <begin position="306"/>
        <end position="323"/>
    </location>
</feature>
<keyword evidence="2" id="KW-0813">Transport</keyword>
<reference evidence="8 9" key="1">
    <citation type="submission" date="2024-07" db="EMBL/GenBank/DDBJ databases">
        <title>Section-level genome sequencing and comparative genomics of Aspergillus sections Usti and Cavernicolus.</title>
        <authorList>
            <consortium name="Lawrence Berkeley National Laboratory"/>
            <person name="Nybo J.L."/>
            <person name="Vesth T.C."/>
            <person name="Theobald S."/>
            <person name="Frisvad J.C."/>
            <person name="Larsen T.O."/>
            <person name="Kjaerboelling I."/>
            <person name="Rothschild-Mancinelli K."/>
            <person name="Lyhne E.K."/>
            <person name="Kogle M.E."/>
            <person name="Barry K."/>
            <person name="Clum A."/>
            <person name="Na H."/>
            <person name="Ledsgaard L."/>
            <person name="Lin J."/>
            <person name="Lipzen A."/>
            <person name="Kuo A."/>
            <person name="Riley R."/>
            <person name="Mondo S."/>
            <person name="LaButti K."/>
            <person name="Haridas S."/>
            <person name="Pangalinan J."/>
            <person name="Salamov A.A."/>
            <person name="Simmons B.A."/>
            <person name="Magnuson J.K."/>
            <person name="Chen J."/>
            <person name="Drula E."/>
            <person name="Henrissat B."/>
            <person name="Wiebenga A."/>
            <person name="Lubbers R.J."/>
            <person name="Gomes A.C."/>
            <person name="Makela M.R."/>
            <person name="Stajich J."/>
            <person name="Grigoriev I.V."/>
            <person name="Mortensen U.H."/>
            <person name="De vries R.P."/>
            <person name="Baker S.E."/>
            <person name="Andersen M.R."/>
        </authorList>
    </citation>
    <scope>NUCLEOTIDE SEQUENCE [LARGE SCALE GENOMIC DNA]</scope>
    <source>
        <strain evidence="8 9">CBS 600.67</strain>
    </source>
</reference>
<dbReference type="Proteomes" id="UP001610335">
    <property type="component" value="Unassembled WGS sequence"/>
</dbReference>
<accession>A0ABR4J0Z3</accession>
<evidence type="ECO:0000313" key="8">
    <source>
        <dbReference type="EMBL" id="KAL2833707.1"/>
    </source>
</evidence>
<dbReference type="InterPro" id="IPR036259">
    <property type="entry name" value="MFS_trans_sf"/>
</dbReference>
<keyword evidence="5 6" id="KW-0472">Membrane</keyword>
<protein>
    <submittedName>
        <fullName evidence="8">Major facilitator superfamily domain-containing protein</fullName>
    </submittedName>
</protein>
<comment type="subcellular location">
    <subcellularLocation>
        <location evidence="1">Membrane</location>
        <topology evidence="1">Multi-pass membrane protein</topology>
    </subcellularLocation>
</comment>
<evidence type="ECO:0000256" key="4">
    <source>
        <dbReference type="ARBA" id="ARBA00022989"/>
    </source>
</evidence>
<proteinExistence type="predicted"/>
<dbReference type="EMBL" id="JBFXLS010000003">
    <property type="protein sequence ID" value="KAL2833707.1"/>
    <property type="molecule type" value="Genomic_DNA"/>
</dbReference>
<feature type="transmembrane region" description="Helical" evidence="6">
    <location>
        <begin position="263"/>
        <end position="285"/>
    </location>
</feature>
<comment type="caution">
    <text evidence="8">The sequence shown here is derived from an EMBL/GenBank/DDBJ whole genome shotgun (WGS) entry which is preliminary data.</text>
</comment>
<feature type="domain" description="Major facilitator superfamily (MFS) profile" evidence="7">
    <location>
        <begin position="38"/>
        <end position="404"/>
    </location>
</feature>
<evidence type="ECO:0000313" key="9">
    <source>
        <dbReference type="Proteomes" id="UP001610335"/>
    </source>
</evidence>
<dbReference type="PANTHER" id="PTHR43791:SF97">
    <property type="entry name" value="ALLANTOATE TRANSPORTER, PUTATIVE (AFU_ORTHOLOGUE AFUA_1G14700)-RELATED"/>
    <property type="match status" value="1"/>
</dbReference>
<evidence type="ECO:0000259" key="7">
    <source>
        <dbReference type="PROSITE" id="PS50850"/>
    </source>
</evidence>
<keyword evidence="4 6" id="KW-1133">Transmembrane helix</keyword>